<dbReference type="InterPro" id="IPR016195">
    <property type="entry name" value="Pol/histidinol_Pase-like"/>
</dbReference>
<dbReference type="InterPro" id="IPR016667">
    <property type="entry name" value="Caps_polysacc_synth_CpsB/CapC"/>
</dbReference>
<evidence type="ECO:0000313" key="7">
    <source>
        <dbReference type="Proteomes" id="UP001596028"/>
    </source>
</evidence>
<keyword evidence="2 5" id="KW-0378">Hydrolase</keyword>
<evidence type="ECO:0000256" key="2">
    <source>
        <dbReference type="ARBA" id="ARBA00022801"/>
    </source>
</evidence>
<dbReference type="SUPFAM" id="SSF89550">
    <property type="entry name" value="PHP domain-like"/>
    <property type="match status" value="1"/>
</dbReference>
<keyword evidence="3 5" id="KW-0904">Protein phosphatase</keyword>
<protein>
    <recommendedName>
        <fullName evidence="5">Tyrosine-protein phosphatase</fullName>
        <ecNumber evidence="5">3.1.3.48</ecNumber>
    </recommendedName>
</protein>
<dbReference type="Gene3D" id="3.20.20.140">
    <property type="entry name" value="Metal-dependent hydrolases"/>
    <property type="match status" value="1"/>
</dbReference>
<reference evidence="7" key="1">
    <citation type="journal article" date="2019" name="Int. J. Syst. Evol. Microbiol.">
        <title>The Global Catalogue of Microorganisms (GCM) 10K type strain sequencing project: providing services to taxonomists for standard genome sequencing and annotation.</title>
        <authorList>
            <consortium name="The Broad Institute Genomics Platform"/>
            <consortium name="The Broad Institute Genome Sequencing Center for Infectious Disease"/>
            <person name="Wu L."/>
            <person name="Ma J."/>
        </authorList>
    </citation>
    <scope>NUCLEOTIDE SEQUENCE [LARGE SCALE GENOMIC DNA]</scope>
    <source>
        <strain evidence="7">CCUG 49571</strain>
    </source>
</reference>
<evidence type="ECO:0000313" key="6">
    <source>
        <dbReference type="EMBL" id="MFC4597465.1"/>
    </source>
</evidence>
<evidence type="ECO:0000256" key="1">
    <source>
        <dbReference type="ARBA" id="ARBA00005750"/>
    </source>
</evidence>
<comment type="catalytic activity">
    <reaction evidence="4 5">
        <text>O-phospho-L-tyrosyl-[protein] + H2O = L-tyrosyl-[protein] + phosphate</text>
        <dbReference type="Rhea" id="RHEA:10684"/>
        <dbReference type="Rhea" id="RHEA-COMP:10136"/>
        <dbReference type="Rhea" id="RHEA-COMP:20101"/>
        <dbReference type="ChEBI" id="CHEBI:15377"/>
        <dbReference type="ChEBI" id="CHEBI:43474"/>
        <dbReference type="ChEBI" id="CHEBI:46858"/>
        <dbReference type="ChEBI" id="CHEBI:61978"/>
        <dbReference type="EC" id="3.1.3.48"/>
    </reaction>
</comment>
<gene>
    <name evidence="6" type="ORF">ACFO3S_04395</name>
</gene>
<dbReference type="PANTHER" id="PTHR39181">
    <property type="entry name" value="TYROSINE-PROTEIN PHOSPHATASE YWQE"/>
    <property type="match status" value="1"/>
</dbReference>
<dbReference type="EC" id="3.1.3.48" evidence="5"/>
<dbReference type="Pfam" id="PF19567">
    <property type="entry name" value="CpsB_CapC"/>
    <property type="match status" value="1"/>
</dbReference>
<dbReference type="Proteomes" id="UP001596028">
    <property type="component" value="Unassembled WGS sequence"/>
</dbReference>
<name>A0ABV9F675_9BACL</name>
<evidence type="ECO:0000256" key="5">
    <source>
        <dbReference type="PIRNR" id="PIRNR016557"/>
    </source>
</evidence>
<evidence type="ECO:0000256" key="3">
    <source>
        <dbReference type="ARBA" id="ARBA00022912"/>
    </source>
</evidence>
<dbReference type="RefSeq" id="WP_378092683.1">
    <property type="nucleotide sequence ID" value="NZ_JBHSEP010000002.1"/>
</dbReference>
<accession>A0ABV9F675</accession>
<dbReference type="PANTHER" id="PTHR39181:SF1">
    <property type="entry name" value="TYROSINE-PROTEIN PHOSPHATASE YWQE"/>
    <property type="match status" value="1"/>
</dbReference>
<comment type="similarity">
    <text evidence="1 5">Belongs to the metallo-dependent hydrolases superfamily. CpsB/CapC family.</text>
</comment>
<comment type="caution">
    <text evidence="6">The sequence shown here is derived from an EMBL/GenBank/DDBJ whole genome shotgun (WGS) entry which is preliminary data.</text>
</comment>
<organism evidence="6 7">
    <name type="scientific">Cohnella hongkongensis</name>
    <dbReference type="NCBI Taxonomy" id="178337"/>
    <lineage>
        <taxon>Bacteria</taxon>
        <taxon>Bacillati</taxon>
        <taxon>Bacillota</taxon>
        <taxon>Bacilli</taxon>
        <taxon>Bacillales</taxon>
        <taxon>Paenibacillaceae</taxon>
        <taxon>Cohnella</taxon>
    </lineage>
</organism>
<keyword evidence="7" id="KW-1185">Reference proteome</keyword>
<sequence>MIDTHCHILPMCDDGPEDWERSMEMAAEAVKQGITDILATPHHGKSSYLNWPGKIDRLAAQLNDRLAAGGIALTVWPGQEYHLGAGRGGNPGAIRPLGGSRYVLIELPSRETPRAWRSALRAIRQSGYVPIVAHPERHLPFQRHPDRLGEWRDEGACFQLTAPSLLGDYGQAVQHAARRMARYGWYHLVASDAHDTGRRSFKLREACRALADLCGSDVRDLLLANSAKLLAGGTMSSGEQAKFQARPLFRFLSRRRTETREE</sequence>
<dbReference type="EMBL" id="JBHSEP010000002">
    <property type="protein sequence ID" value="MFC4597465.1"/>
    <property type="molecule type" value="Genomic_DNA"/>
</dbReference>
<dbReference type="PIRSF" id="PIRSF016557">
    <property type="entry name" value="Caps_synth_CpsB"/>
    <property type="match status" value="1"/>
</dbReference>
<proteinExistence type="inferred from homology"/>
<evidence type="ECO:0000256" key="4">
    <source>
        <dbReference type="ARBA" id="ARBA00051722"/>
    </source>
</evidence>